<feature type="non-terminal residue" evidence="1">
    <location>
        <position position="1"/>
    </location>
</feature>
<accession>A0ACA9QL95</accession>
<protein>
    <submittedName>
        <fullName evidence="1">15104_t:CDS:1</fullName>
    </submittedName>
</protein>
<feature type="non-terminal residue" evidence="1">
    <location>
        <position position="235"/>
    </location>
</feature>
<name>A0ACA9QL95_9GLOM</name>
<dbReference type="EMBL" id="CAJVPU010046938">
    <property type="protein sequence ID" value="CAG8752647.1"/>
    <property type="molecule type" value="Genomic_DNA"/>
</dbReference>
<proteinExistence type="predicted"/>
<sequence length="235" mass="27683">DKLSETKWILNDEEIYSTDTLVFTLPKFLIGFKWVLVSNHNFKYYQRLFEKLGVKKEPKTSDCLEILRNLNFKDNKFDIIDILGYLSHKNEVLKGLLIPNMHNEMIAHQKIFYNNINDHEELVKENSDILTHSEISNELAKRLKIKSFSENFVINKIKTFDAEITAIFKKTLKDFGRENIIFREFLKNADDAGATQFCIILDYSDYRGSKSLIKEEMDCWQGPAVWLYNNESFTE</sequence>
<dbReference type="Proteomes" id="UP000789702">
    <property type="component" value="Unassembled WGS sequence"/>
</dbReference>
<keyword evidence="2" id="KW-1185">Reference proteome</keyword>
<reference evidence="1" key="1">
    <citation type="submission" date="2021-06" db="EMBL/GenBank/DDBJ databases">
        <authorList>
            <person name="Kallberg Y."/>
            <person name="Tangrot J."/>
            <person name="Rosling A."/>
        </authorList>
    </citation>
    <scope>NUCLEOTIDE SEQUENCE</scope>
    <source>
        <strain evidence="1">IL203A</strain>
    </source>
</reference>
<organism evidence="1 2">
    <name type="scientific">Dentiscutata heterogama</name>
    <dbReference type="NCBI Taxonomy" id="1316150"/>
    <lineage>
        <taxon>Eukaryota</taxon>
        <taxon>Fungi</taxon>
        <taxon>Fungi incertae sedis</taxon>
        <taxon>Mucoromycota</taxon>
        <taxon>Glomeromycotina</taxon>
        <taxon>Glomeromycetes</taxon>
        <taxon>Diversisporales</taxon>
        <taxon>Gigasporaceae</taxon>
        <taxon>Dentiscutata</taxon>
    </lineage>
</organism>
<evidence type="ECO:0000313" key="2">
    <source>
        <dbReference type="Proteomes" id="UP000789702"/>
    </source>
</evidence>
<evidence type="ECO:0000313" key="1">
    <source>
        <dbReference type="EMBL" id="CAG8752647.1"/>
    </source>
</evidence>
<gene>
    <name evidence="1" type="ORF">DHETER_LOCUS14741</name>
</gene>
<comment type="caution">
    <text evidence="1">The sequence shown here is derived from an EMBL/GenBank/DDBJ whole genome shotgun (WGS) entry which is preliminary data.</text>
</comment>